<dbReference type="GO" id="GO:0003677">
    <property type="term" value="F:DNA binding"/>
    <property type="evidence" value="ECO:0007669"/>
    <property type="project" value="UniProtKB-KW"/>
</dbReference>
<evidence type="ECO:0000256" key="7">
    <source>
        <dbReference type="ARBA" id="ARBA00023235"/>
    </source>
</evidence>
<evidence type="ECO:0000259" key="13">
    <source>
        <dbReference type="PROSITE" id="PS51198"/>
    </source>
</evidence>
<evidence type="ECO:0000256" key="5">
    <source>
        <dbReference type="ARBA" id="ARBA00022840"/>
    </source>
</evidence>
<dbReference type="EC" id="5.6.2.4" evidence="9"/>
<dbReference type="GO" id="GO:0005524">
    <property type="term" value="F:ATP binding"/>
    <property type="evidence" value="ECO:0007669"/>
    <property type="project" value="UniProtKB-UniRule"/>
</dbReference>
<dbReference type="EMBL" id="CP040058">
    <property type="protein sequence ID" value="QCP35250.1"/>
    <property type="molecule type" value="Genomic_DNA"/>
</dbReference>
<dbReference type="GO" id="GO:0016887">
    <property type="term" value="F:ATP hydrolysis activity"/>
    <property type="evidence" value="ECO:0007669"/>
    <property type="project" value="RHEA"/>
</dbReference>
<evidence type="ECO:0000256" key="11">
    <source>
        <dbReference type="PROSITE-ProRule" id="PRU00560"/>
    </source>
</evidence>
<dbReference type="Gene3D" id="3.40.50.300">
    <property type="entry name" value="P-loop containing nucleotide triphosphate hydrolases"/>
    <property type="match status" value="3"/>
</dbReference>
<gene>
    <name evidence="15" type="ORF">AR1Y2_1796</name>
</gene>
<dbReference type="InterPro" id="IPR000212">
    <property type="entry name" value="DNA_helicase_UvrD/REP"/>
</dbReference>
<dbReference type="KEGG" id="arf:AR1Y2_1796"/>
<dbReference type="Gene3D" id="3.20.20.140">
    <property type="entry name" value="Metal-dependent hydrolases"/>
    <property type="match status" value="1"/>
</dbReference>
<comment type="catalytic activity">
    <reaction evidence="10">
        <text>ATP + H2O = ADP + phosphate + H(+)</text>
        <dbReference type="Rhea" id="RHEA:13065"/>
        <dbReference type="ChEBI" id="CHEBI:15377"/>
        <dbReference type="ChEBI" id="CHEBI:15378"/>
        <dbReference type="ChEBI" id="CHEBI:30616"/>
        <dbReference type="ChEBI" id="CHEBI:43474"/>
        <dbReference type="ChEBI" id="CHEBI:456216"/>
        <dbReference type="EC" id="5.6.2.4"/>
    </reaction>
</comment>
<dbReference type="SUPFAM" id="SSF89550">
    <property type="entry name" value="PHP domain-like"/>
    <property type="match status" value="1"/>
</dbReference>
<keyword evidence="3 11" id="KW-0378">Hydrolase</keyword>
<feature type="domain" description="UvrD-like helicase ATP-binding" evidence="13">
    <location>
        <begin position="460"/>
        <end position="717"/>
    </location>
</feature>
<dbReference type="PANTHER" id="PTHR11070:SF2">
    <property type="entry name" value="ATP-DEPENDENT DNA HELICASE SRS2"/>
    <property type="match status" value="1"/>
</dbReference>
<evidence type="ECO:0000256" key="6">
    <source>
        <dbReference type="ARBA" id="ARBA00023125"/>
    </source>
</evidence>
<dbReference type="CDD" id="cd18807">
    <property type="entry name" value="SF1_C_UvrD"/>
    <property type="match status" value="1"/>
</dbReference>
<dbReference type="PROSITE" id="PS51217">
    <property type="entry name" value="UVRD_HELICASE_CTER"/>
    <property type="match status" value="1"/>
</dbReference>
<dbReference type="CDD" id="cd17932">
    <property type="entry name" value="DEXQc_UvrD"/>
    <property type="match status" value="1"/>
</dbReference>
<evidence type="ECO:0000259" key="14">
    <source>
        <dbReference type="PROSITE" id="PS51217"/>
    </source>
</evidence>
<evidence type="ECO:0000256" key="1">
    <source>
        <dbReference type="ARBA" id="ARBA00009922"/>
    </source>
</evidence>
<keyword evidence="5 11" id="KW-0067">ATP-binding</keyword>
<reference evidence="15 16" key="1">
    <citation type="submission" date="2019-05" db="EMBL/GenBank/DDBJ databases">
        <title>Complete genome sequencing of Anaerostipes rhamnosivorans.</title>
        <authorList>
            <person name="Bui T.P.N."/>
            <person name="de Vos W.M."/>
        </authorList>
    </citation>
    <scope>NUCLEOTIDE SEQUENCE [LARGE SCALE GENOMIC DNA]</scope>
    <source>
        <strain evidence="15 16">1y2</strain>
    </source>
</reference>
<dbReference type="InterPro" id="IPR013986">
    <property type="entry name" value="DExx_box_DNA_helicase_dom_sf"/>
</dbReference>
<keyword evidence="2 11" id="KW-0547">Nucleotide-binding</keyword>
<dbReference type="RefSeq" id="WP_137330232.1">
    <property type="nucleotide sequence ID" value="NZ_CP040058.1"/>
</dbReference>
<evidence type="ECO:0000256" key="9">
    <source>
        <dbReference type="ARBA" id="ARBA00034808"/>
    </source>
</evidence>
<comment type="similarity">
    <text evidence="1">Belongs to the helicase family. UvrD subfamily.</text>
</comment>
<dbReference type="InterPro" id="IPR016195">
    <property type="entry name" value="Pol/histidinol_Pase-like"/>
</dbReference>
<name>A0A4V1EG90_9FIRM</name>
<evidence type="ECO:0000256" key="4">
    <source>
        <dbReference type="ARBA" id="ARBA00022806"/>
    </source>
</evidence>
<evidence type="ECO:0000256" key="2">
    <source>
        <dbReference type="ARBA" id="ARBA00022741"/>
    </source>
</evidence>
<proteinExistence type="inferred from homology"/>
<protein>
    <recommendedName>
        <fullName evidence="9">DNA 3'-5' helicase</fullName>
        <ecNumber evidence="9">5.6.2.4</ecNumber>
    </recommendedName>
</protein>
<keyword evidence="7" id="KW-0413">Isomerase</keyword>
<keyword evidence="6" id="KW-0238">DNA-binding</keyword>
<evidence type="ECO:0000256" key="12">
    <source>
        <dbReference type="SAM" id="MobiDB-lite"/>
    </source>
</evidence>
<feature type="domain" description="UvrD-like helicase C-terminal" evidence="14">
    <location>
        <begin position="718"/>
        <end position="991"/>
    </location>
</feature>
<dbReference type="InterPro" id="IPR014017">
    <property type="entry name" value="DNA_helicase_UvrD-like_C"/>
</dbReference>
<dbReference type="Pfam" id="PF00580">
    <property type="entry name" value="UvrD-helicase"/>
    <property type="match status" value="1"/>
</dbReference>
<feature type="region of interest" description="Disordered" evidence="12">
    <location>
        <begin position="433"/>
        <end position="469"/>
    </location>
</feature>
<organism evidence="15 16">
    <name type="scientific">Anaerostipes rhamnosivorans</name>
    <dbReference type="NCBI Taxonomy" id="1229621"/>
    <lineage>
        <taxon>Bacteria</taxon>
        <taxon>Bacillati</taxon>
        <taxon>Bacillota</taxon>
        <taxon>Clostridia</taxon>
        <taxon>Lachnospirales</taxon>
        <taxon>Lachnospiraceae</taxon>
        <taxon>Anaerostipes</taxon>
    </lineage>
</organism>
<feature type="binding site" evidence="11">
    <location>
        <begin position="481"/>
        <end position="488"/>
    </location>
    <ligand>
        <name>ATP</name>
        <dbReference type="ChEBI" id="CHEBI:30616"/>
    </ligand>
</feature>
<feature type="compositionally biased region" description="Basic residues" evidence="12">
    <location>
        <begin position="435"/>
        <end position="448"/>
    </location>
</feature>
<dbReference type="SUPFAM" id="SSF52540">
    <property type="entry name" value="P-loop containing nucleoside triphosphate hydrolases"/>
    <property type="match status" value="1"/>
</dbReference>
<dbReference type="InterPro" id="IPR014016">
    <property type="entry name" value="UvrD-like_ATP-bd"/>
</dbReference>
<keyword evidence="16" id="KW-1185">Reference proteome</keyword>
<dbReference type="CDD" id="cd19067">
    <property type="entry name" value="PfuEndoQ-like"/>
    <property type="match status" value="1"/>
</dbReference>
<evidence type="ECO:0000256" key="8">
    <source>
        <dbReference type="ARBA" id="ARBA00034617"/>
    </source>
</evidence>
<dbReference type="OrthoDB" id="9810135at2"/>
<feature type="compositionally biased region" description="Basic and acidic residues" evidence="12">
    <location>
        <begin position="1012"/>
        <end position="1024"/>
    </location>
</feature>
<feature type="region of interest" description="Disordered" evidence="12">
    <location>
        <begin position="1012"/>
        <end position="1033"/>
    </location>
</feature>
<dbReference type="GO" id="GO:0043138">
    <property type="term" value="F:3'-5' DNA helicase activity"/>
    <property type="evidence" value="ECO:0007669"/>
    <property type="project" value="UniProtKB-EC"/>
</dbReference>
<dbReference type="GO" id="GO:0000725">
    <property type="term" value="P:recombinational repair"/>
    <property type="evidence" value="ECO:0007669"/>
    <property type="project" value="TreeGrafter"/>
</dbReference>
<dbReference type="AlphaFoldDB" id="A0A4V1EG90"/>
<keyword evidence="4 11" id="KW-0347">Helicase</keyword>
<evidence type="ECO:0000313" key="16">
    <source>
        <dbReference type="Proteomes" id="UP000298653"/>
    </source>
</evidence>
<dbReference type="Gene3D" id="1.10.10.160">
    <property type="match status" value="1"/>
</dbReference>
<dbReference type="PROSITE" id="PS51198">
    <property type="entry name" value="UVRD_HELICASE_ATP_BIND"/>
    <property type="match status" value="1"/>
</dbReference>
<accession>A0A4V1EG90</accession>
<evidence type="ECO:0000256" key="3">
    <source>
        <dbReference type="ARBA" id="ARBA00022801"/>
    </source>
</evidence>
<comment type="catalytic activity">
    <reaction evidence="8">
        <text>Couples ATP hydrolysis with the unwinding of duplex DNA by translocating in the 3'-5' direction.</text>
        <dbReference type="EC" id="5.6.2.4"/>
    </reaction>
</comment>
<dbReference type="Pfam" id="PF13361">
    <property type="entry name" value="UvrD_C"/>
    <property type="match status" value="2"/>
</dbReference>
<sequence length="1033" mass="115838">MYIADLHIHSRYSRATSKDCDPEHLELWARRKGIDIVGTGDFTHPAWREELAEKLEPAEEGLYVLKEEFRIRDGIASDGKRPRFVITGEISSIYKKNEKTRKIHNLILLPGLDAASKVSAKLETIGNIHSDGRPILGLDSRDLLEILLDISPDSVLVPAHIWTPHFSLFGAFSGFDTIEECFEDLTGHIHALETGLSSDPPMNWRLSALDSFQLISNSDAHSPGKLGREANLMDIDLSYPSLTEAIQTGKGLYGTIEFFPEEGKYHFDGHRKCNLVLTPSETEEYGGICPVCGKKITIGVQHRVEQLADRGEGYMRADAKPFESLVPLPEVIGASTGMSAAGKKVNAQFEKMLAELGPEFHILREVPLEDIRHSAGACVEEGIRRLRKKEVRREPGFDGEYGKIHLIEKDEIDAINGQMTFFDALGIAATAEPKKQKKKPVKKEKKKPAEKPSALSKKDSGVNEEQQEAVVTEHRAVAVIAGPGTGKTKTLIDKIAYLVKERGVSPAQITAVTFTNQAASEMRERLDNRLGKEVHTQDMTIGTFHSICLHLLRQRGEEIVLADSAELLEAAEETLTRLKSDKKPKNFLKQISSYKNNIKGQDSATTEEADCYQEVMDELGLTDFDDLLLKVLSQSDAAPEQTSQFSYLLVDEMQDMNDIQFRLVLSWSRRGKELFVIGDPDQSIYGFRGSDARCFDRLKEEMPDLKTIYLKKNYRSTPEIIGSALSVISENPGEERRLLAVRNSKSPVRVVTVQNDWSEAIFIAKEINRLTGGMDMMDAQNYAAKSERPRGFGEIAVLYRTHHQARAIEKCLRQESIPCVITGQDSFLEEEQVKGTTSFFRYLLNEKDSKALSIALKAFPDCGELAEEFKLLMKTERPDRILNLWMEKNSLTEDEFLLSLSKMTLFHDDMAAFLSNLLLGTEGDLKRSGEREYTSDAVTLMTLHGSKGLEFPVVFIAGVKQGSIPLESPVHPADKEEERRLFFVGMTRAKEDLILMTRKESSEFLSALPKKYRNDESAGKKQPEAEQLSLFDI</sequence>
<dbReference type="Proteomes" id="UP000298653">
    <property type="component" value="Chromosome"/>
</dbReference>
<dbReference type="PANTHER" id="PTHR11070">
    <property type="entry name" value="UVRD / RECB / PCRA DNA HELICASE FAMILY MEMBER"/>
    <property type="match status" value="1"/>
</dbReference>
<evidence type="ECO:0000256" key="10">
    <source>
        <dbReference type="ARBA" id="ARBA00048988"/>
    </source>
</evidence>
<dbReference type="InterPro" id="IPR027417">
    <property type="entry name" value="P-loop_NTPase"/>
</dbReference>
<evidence type="ECO:0000313" key="15">
    <source>
        <dbReference type="EMBL" id="QCP35250.1"/>
    </source>
</evidence>